<gene>
    <name evidence="2" type="ORF">BZL30_5085</name>
</gene>
<feature type="region of interest" description="Disordered" evidence="1">
    <location>
        <begin position="34"/>
        <end position="64"/>
    </location>
</feature>
<comment type="caution">
    <text evidence="2">The sequence shown here is derived from an EMBL/GenBank/DDBJ whole genome shotgun (WGS) entry which is preliminary data.</text>
</comment>
<evidence type="ECO:0000256" key="1">
    <source>
        <dbReference type="SAM" id="MobiDB-lite"/>
    </source>
</evidence>
<evidence type="ECO:0000313" key="3">
    <source>
        <dbReference type="Proteomes" id="UP000189229"/>
    </source>
</evidence>
<feature type="compositionally biased region" description="Low complexity" evidence="1">
    <location>
        <begin position="38"/>
        <end position="47"/>
    </location>
</feature>
<accession>A0A1V3X411</accession>
<evidence type="ECO:0000313" key="2">
    <source>
        <dbReference type="EMBL" id="OOK73832.1"/>
    </source>
</evidence>
<dbReference type="AlphaFoldDB" id="A0A1V3X411"/>
<reference evidence="2 3" key="1">
    <citation type="submission" date="2017-02" db="EMBL/GenBank/DDBJ databases">
        <title>Complete genome sequences of Mycobacterium kansasii strains isolated from rhesus macaques.</title>
        <authorList>
            <person name="Panda A."/>
            <person name="Nagaraj S."/>
            <person name="Zhao X."/>
            <person name="Tettelin H."/>
            <person name="Detolla L.J."/>
        </authorList>
    </citation>
    <scope>NUCLEOTIDE SEQUENCE [LARGE SCALE GENOMIC DNA]</scope>
    <source>
        <strain evidence="2 3">11-3813</strain>
    </source>
</reference>
<organism evidence="2 3">
    <name type="scientific">Mycobacterium kansasii</name>
    <dbReference type="NCBI Taxonomy" id="1768"/>
    <lineage>
        <taxon>Bacteria</taxon>
        <taxon>Bacillati</taxon>
        <taxon>Actinomycetota</taxon>
        <taxon>Actinomycetes</taxon>
        <taxon>Mycobacteriales</taxon>
        <taxon>Mycobacteriaceae</taxon>
        <taxon>Mycobacterium</taxon>
    </lineage>
</organism>
<dbReference type="Proteomes" id="UP000189229">
    <property type="component" value="Unassembled WGS sequence"/>
</dbReference>
<sequence>MARVIDNTTQPLRTARQVFEEVEEIAFSFKRTRKVTVNSESSDSSNSTRDQPTPQSPVAEARPA</sequence>
<protein>
    <submittedName>
        <fullName evidence="2">Integral membrane domain protein</fullName>
    </submittedName>
</protein>
<name>A0A1V3X411_MYCKA</name>
<dbReference type="EMBL" id="MVBM01000004">
    <property type="protein sequence ID" value="OOK73832.1"/>
    <property type="molecule type" value="Genomic_DNA"/>
</dbReference>
<proteinExistence type="predicted"/>